<reference evidence="2" key="1">
    <citation type="submission" date="2014-10" db="EMBL/GenBank/DDBJ databases">
        <authorList>
            <person name="King R."/>
        </authorList>
    </citation>
    <scope>NUCLEOTIDE SEQUENCE [LARGE SCALE GENOMIC DNA]</scope>
    <source>
        <strain evidence="2">A3/5</strain>
    </source>
</reference>
<sequence length="152" mass="17184">MSVLDLLLKQLGIDYTALSMDQGVLDRMIDFLSIDRGVRVRCSTTNNRNLHGLFWRVTMDSRTVDRAVDQVLVRKVICIKWNMCCASSRTSTKTATFSHELPKRHNKIVYVRATVQSLGSALSGCDICITTRPPKISTTCQMVPDRLHLVKE</sequence>
<evidence type="ECO:0000313" key="1">
    <source>
        <dbReference type="EMBL" id="CEI62690.1"/>
    </source>
</evidence>
<evidence type="ECO:0000313" key="2">
    <source>
        <dbReference type="Proteomes" id="UP000245910"/>
    </source>
</evidence>
<accession>A0A2L2TPP2</accession>
<proteinExistence type="predicted"/>
<dbReference type="EMBL" id="LN649230">
    <property type="protein sequence ID" value="CEI62690.1"/>
    <property type="molecule type" value="Genomic_DNA"/>
</dbReference>
<organism evidence="1 2">
    <name type="scientific">Fusarium venenatum</name>
    <dbReference type="NCBI Taxonomy" id="56646"/>
    <lineage>
        <taxon>Eukaryota</taxon>
        <taxon>Fungi</taxon>
        <taxon>Dikarya</taxon>
        <taxon>Ascomycota</taxon>
        <taxon>Pezizomycotina</taxon>
        <taxon>Sordariomycetes</taxon>
        <taxon>Hypocreomycetidae</taxon>
        <taxon>Hypocreales</taxon>
        <taxon>Nectriaceae</taxon>
        <taxon>Fusarium</taxon>
    </lineage>
</organism>
<protein>
    <submittedName>
        <fullName evidence="1">Uncharacterized protein</fullName>
    </submittedName>
</protein>
<name>A0A2L2TPP2_9HYPO</name>
<keyword evidence="2" id="KW-1185">Reference proteome</keyword>
<dbReference type="AlphaFoldDB" id="A0A2L2TPP2"/>
<dbReference type="Proteomes" id="UP000245910">
    <property type="component" value="Chromosome II"/>
</dbReference>